<gene>
    <name evidence="1" type="ORF">ECXG_04803</name>
</gene>
<dbReference type="Proteomes" id="UP000193942">
    <property type="component" value="Unassembled WGS sequence"/>
</dbReference>
<dbReference type="AlphaFoldDB" id="A0A1X3IY11"/>
<evidence type="ECO:0008006" key="3">
    <source>
        <dbReference type="Google" id="ProtNLM"/>
    </source>
</evidence>
<protein>
    <recommendedName>
        <fullName evidence="3">Ead/Ea22-like family protein</fullName>
    </recommendedName>
</protein>
<reference evidence="1 2" key="1">
    <citation type="submission" date="2010-04" db="EMBL/GenBank/DDBJ databases">
        <title>The Genome Sequence of Escherichia coli TA447.</title>
        <authorList>
            <consortium name="The Broad Institute Genome Sequencing Platform"/>
            <consortium name="The Broad Institute Genome Sequencing Center for Infectious Disease"/>
            <person name="Feldgarden M."/>
            <person name="Gordon D.M."/>
            <person name="Johnson J.R."/>
            <person name="Johnston B.D."/>
            <person name="Young S."/>
            <person name="Zeng Q."/>
            <person name="Koehrsen M."/>
            <person name="Alvarado L."/>
            <person name="Berlin A.M."/>
            <person name="Borenstein D."/>
            <person name="Chapman S.B."/>
            <person name="Chen Z."/>
            <person name="Engels R."/>
            <person name="Freedman E."/>
            <person name="Gellesch M."/>
            <person name="Goldberg J."/>
            <person name="Griggs A."/>
            <person name="Gujja S."/>
            <person name="Heilman E.R."/>
            <person name="Heiman D.I."/>
            <person name="Hepburn T.A."/>
            <person name="Howarth C."/>
            <person name="Jen D."/>
            <person name="Larson L."/>
            <person name="Mehta T."/>
            <person name="Park D."/>
            <person name="Pearson M."/>
            <person name="Richards J."/>
            <person name="Roberts A."/>
            <person name="Saif S."/>
            <person name="Shea T.D."/>
            <person name="Shenoy N."/>
            <person name="Sisk P."/>
            <person name="Stolte C."/>
            <person name="Sykes S.N."/>
            <person name="Walk T."/>
            <person name="White J."/>
            <person name="Yandava C."/>
            <person name="Haas B."/>
            <person name="Henn M.R."/>
            <person name="Nusbaum C."/>
            <person name="Birren B."/>
        </authorList>
    </citation>
    <scope>NUCLEOTIDE SEQUENCE [LARGE SCALE GENOMIC DNA]</scope>
    <source>
        <strain evidence="1 2">TA447</strain>
    </source>
</reference>
<evidence type="ECO:0000313" key="2">
    <source>
        <dbReference type="Proteomes" id="UP000193942"/>
    </source>
</evidence>
<accession>A0A1X3IY11</accession>
<dbReference type="InterPro" id="IPR025153">
    <property type="entry name" value="Ead_Ea22"/>
</dbReference>
<sequence>MSKIDYQALREAAERAIPAMERLLMLPVDDDLISEQELKDSGVDIDALNAFKFLAGPETVLALLDEINALEETRINDVCRIAELTKQLESAKSKLNEQREYYEGVISDGSKRIAELEAREIKPAKGEVLVVVSGFTGCGKSAIAGEIEIAMKAIGVPVQWTNGDAEKRMTGADWLTAIEMYKPTVRIVEVNVPRAPGIRIKGE</sequence>
<dbReference type="Pfam" id="PF13935">
    <property type="entry name" value="Ead_Ea22"/>
    <property type="match status" value="1"/>
</dbReference>
<organism evidence="1 2">
    <name type="scientific">Escherichia coli TA447</name>
    <dbReference type="NCBI Taxonomy" id="656447"/>
    <lineage>
        <taxon>Bacteria</taxon>
        <taxon>Pseudomonadati</taxon>
        <taxon>Pseudomonadota</taxon>
        <taxon>Gammaproteobacteria</taxon>
        <taxon>Enterobacterales</taxon>
        <taxon>Enterobacteriaceae</taxon>
        <taxon>Escherichia</taxon>
    </lineage>
</organism>
<dbReference type="EMBL" id="ADIZ01000029">
    <property type="protein sequence ID" value="OSK93071.1"/>
    <property type="molecule type" value="Genomic_DNA"/>
</dbReference>
<proteinExistence type="predicted"/>
<comment type="caution">
    <text evidence="1">The sequence shown here is derived from an EMBL/GenBank/DDBJ whole genome shotgun (WGS) entry which is preliminary data.</text>
</comment>
<evidence type="ECO:0000313" key="1">
    <source>
        <dbReference type="EMBL" id="OSK93071.1"/>
    </source>
</evidence>
<name>A0A1X3IY11_ECOLX</name>